<feature type="transmembrane region" description="Helical" evidence="8">
    <location>
        <begin position="134"/>
        <end position="156"/>
    </location>
</feature>
<dbReference type="EMBL" id="JBHFQA010000016">
    <property type="protein sequence ID" value="KAL2085922.1"/>
    <property type="molecule type" value="Genomic_DNA"/>
</dbReference>
<evidence type="ECO:0000256" key="1">
    <source>
        <dbReference type="ARBA" id="ARBA00004141"/>
    </source>
</evidence>
<dbReference type="GO" id="GO:0016020">
    <property type="term" value="C:membrane"/>
    <property type="evidence" value="ECO:0007669"/>
    <property type="project" value="UniProtKB-SubCell"/>
</dbReference>
<dbReference type="SUPFAM" id="SSF81321">
    <property type="entry name" value="Family A G protein-coupled receptor-like"/>
    <property type="match status" value="1"/>
</dbReference>
<keyword evidence="4" id="KW-0297">G-protein coupled receptor</keyword>
<feature type="transmembrane region" description="Helical" evidence="8">
    <location>
        <begin position="63"/>
        <end position="87"/>
    </location>
</feature>
<dbReference type="AlphaFoldDB" id="A0ABD1JFK2"/>
<protein>
    <recommendedName>
        <fullName evidence="9">G-protein coupled receptors family 1 profile domain-containing protein</fullName>
    </recommendedName>
</protein>
<dbReference type="Gene3D" id="1.20.1070.10">
    <property type="entry name" value="Rhodopsin 7-helix transmembrane proteins"/>
    <property type="match status" value="1"/>
</dbReference>
<dbReference type="GO" id="GO:0004930">
    <property type="term" value="F:G protein-coupled receptor activity"/>
    <property type="evidence" value="ECO:0007669"/>
    <property type="project" value="UniProtKB-KW"/>
</dbReference>
<evidence type="ECO:0000256" key="6">
    <source>
        <dbReference type="ARBA" id="ARBA00023170"/>
    </source>
</evidence>
<gene>
    <name evidence="10" type="ORF">ACEWY4_019242</name>
</gene>
<sequence>MLREDGRALVNERKSYCFEDYMMRHLRHYSSNMNTTTINPTAINPTDTASTRGPLLSESPLRIALVMVYTAVLVVGLSGITLMINVLKSNLRSVTTVAVLNLIVAHLIFLPTVPFRIDYFVRNRWDLPPWVCNVASAMIFIHMYLSFIVYVVVLTLRFHSFYKRTKTEDFYRRLHSVAFSAAVWAVVLIVGVLIICFSYGRHTATHTCFNFGSKIEDPGVKEINYVISTTFVIVPCVLGAIQAHILLSITRQYGATSCSQQEFWAQMKSLCFVLVMFVCFVPYHIFRMYYLSHKHMEDKNELFLAITALSCVDLLTFVKRGACHSCGIARVC</sequence>
<dbReference type="PROSITE" id="PS50262">
    <property type="entry name" value="G_PROTEIN_RECEP_F1_2"/>
    <property type="match status" value="1"/>
</dbReference>
<accession>A0ABD1JFK2</accession>
<dbReference type="PANTHER" id="PTHR24237:SF35">
    <property type="entry name" value="G-PROTEIN COUPLED RECEPTOR 141-RELATED"/>
    <property type="match status" value="1"/>
</dbReference>
<evidence type="ECO:0000313" key="11">
    <source>
        <dbReference type="Proteomes" id="UP001591681"/>
    </source>
</evidence>
<feature type="transmembrane region" description="Helical" evidence="8">
    <location>
        <begin position="177"/>
        <end position="200"/>
    </location>
</feature>
<organism evidence="10 11">
    <name type="scientific">Coilia grayii</name>
    <name type="common">Gray's grenadier anchovy</name>
    <dbReference type="NCBI Taxonomy" id="363190"/>
    <lineage>
        <taxon>Eukaryota</taxon>
        <taxon>Metazoa</taxon>
        <taxon>Chordata</taxon>
        <taxon>Craniata</taxon>
        <taxon>Vertebrata</taxon>
        <taxon>Euteleostomi</taxon>
        <taxon>Actinopterygii</taxon>
        <taxon>Neopterygii</taxon>
        <taxon>Teleostei</taxon>
        <taxon>Clupei</taxon>
        <taxon>Clupeiformes</taxon>
        <taxon>Clupeoidei</taxon>
        <taxon>Engraulidae</taxon>
        <taxon>Coilinae</taxon>
        <taxon>Coilia</taxon>
    </lineage>
</organism>
<keyword evidence="11" id="KW-1185">Reference proteome</keyword>
<name>A0ABD1JFK2_9TELE</name>
<feature type="transmembrane region" description="Helical" evidence="8">
    <location>
        <begin position="225"/>
        <end position="249"/>
    </location>
</feature>
<feature type="transmembrane region" description="Helical" evidence="8">
    <location>
        <begin position="94"/>
        <end position="114"/>
    </location>
</feature>
<keyword evidence="6" id="KW-0675">Receptor</keyword>
<comment type="subcellular location">
    <subcellularLocation>
        <location evidence="1">Membrane</location>
        <topology evidence="1">Multi-pass membrane protein</topology>
    </subcellularLocation>
</comment>
<reference evidence="10 11" key="1">
    <citation type="submission" date="2024-09" db="EMBL/GenBank/DDBJ databases">
        <title>A chromosome-level genome assembly of Gray's grenadier anchovy, Coilia grayii.</title>
        <authorList>
            <person name="Fu Z."/>
        </authorList>
    </citation>
    <scope>NUCLEOTIDE SEQUENCE [LARGE SCALE GENOMIC DNA]</scope>
    <source>
        <strain evidence="10">G4</strain>
        <tissue evidence="10">Muscle</tissue>
    </source>
</reference>
<evidence type="ECO:0000313" key="10">
    <source>
        <dbReference type="EMBL" id="KAL2085922.1"/>
    </source>
</evidence>
<comment type="caution">
    <text evidence="10">The sequence shown here is derived from an EMBL/GenBank/DDBJ whole genome shotgun (WGS) entry which is preliminary data.</text>
</comment>
<evidence type="ECO:0000256" key="2">
    <source>
        <dbReference type="ARBA" id="ARBA00022692"/>
    </source>
</evidence>
<dbReference type="Proteomes" id="UP001591681">
    <property type="component" value="Unassembled WGS sequence"/>
</dbReference>
<evidence type="ECO:0000256" key="4">
    <source>
        <dbReference type="ARBA" id="ARBA00023040"/>
    </source>
</evidence>
<feature type="transmembrane region" description="Helical" evidence="8">
    <location>
        <begin position="302"/>
        <end position="318"/>
    </location>
</feature>
<keyword evidence="5 8" id="KW-0472">Membrane</keyword>
<feature type="transmembrane region" description="Helical" evidence="8">
    <location>
        <begin position="270"/>
        <end position="290"/>
    </location>
</feature>
<evidence type="ECO:0000256" key="7">
    <source>
        <dbReference type="ARBA" id="ARBA00023224"/>
    </source>
</evidence>
<keyword evidence="7" id="KW-0807">Transducer</keyword>
<dbReference type="PANTHER" id="PTHR24237">
    <property type="entry name" value="G-PROTEIN COUPLED RECEPTOR"/>
    <property type="match status" value="1"/>
</dbReference>
<evidence type="ECO:0000256" key="8">
    <source>
        <dbReference type="SAM" id="Phobius"/>
    </source>
</evidence>
<dbReference type="InterPro" id="IPR047160">
    <property type="entry name" value="GP183-like"/>
</dbReference>
<feature type="domain" description="G-protein coupled receptors family 1 profile" evidence="9">
    <location>
        <begin position="77"/>
        <end position="289"/>
    </location>
</feature>
<proteinExistence type="predicted"/>
<dbReference type="PRINTS" id="PR00237">
    <property type="entry name" value="GPCRRHODOPSN"/>
</dbReference>
<evidence type="ECO:0000259" key="9">
    <source>
        <dbReference type="PROSITE" id="PS50262"/>
    </source>
</evidence>
<keyword evidence="2 8" id="KW-0812">Transmembrane</keyword>
<evidence type="ECO:0000256" key="5">
    <source>
        <dbReference type="ARBA" id="ARBA00023136"/>
    </source>
</evidence>
<dbReference type="Pfam" id="PF00001">
    <property type="entry name" value="7tm_1"/>
    <property type="match status" value="1"/>
</dbReference>
<dbReference type="InterPro" id="IPR000276">
    <property type="entry name" value="GPCR_Rhodpsn"/>
</dbReference>
<evidence type="ECO:0000256" key="3">
    <source>
        <dbReference type="ARBA" id="ARBA00022989"/>
    </source>
</evidence>
<dbReference type="InterPro" id="IPR017452">
    <property type="entry name" value="GPCR_Rhodpsn_7TM"/>
</dbReference>
<keyword evidence="3 8" id="KW-1133">Transmembrane helix</keyword>